<dbReference type="GO" id="GO:0102559">
    <property type="term" value="F:peptide chain release factor N(5)-glutamine methyltransferase activity"/>
    <property type="evidence" value="ECO:0007669"/>
    <property type="project" value="UniProtKB-EC"/>
</dbReference>
<feature type="domain" description="Release factor glutamine methyltransferase N-terminal" evidence="7">
    <location>
        <begin position="11"/>
        <end position="78"/>
    </location>
</feature>
<dbReference type="EC" id="2.1.1.297" evidence="5"/>
<evidence type="ECO:0000313" key="8">
    <source>
        <dbReference type="EMBL" id="MDM8334430.1"/>
    </source>
</evidence>
<comment type="caution">
    <text evidence="5">Lacks conserved residue(s) required for the propagation of feature annotation.</text>
</comment>
<accession>A0ABT7VNV7</accession>
<evidence type="ECO:0000259" key="7">
    <source>
        <dbReference type="Pfam" id="PF17827"/>
    </source>
</evidence>
<dbReference type="RefSeq" id="WP_289560933.1">
    <property type="nucleotide sequence ID" value="NZ_JAUDEO010000047.1"/>
</dbReference>
<dbReference type="InterPro" id="IPR050320">
    <property type="entry name" value="N5-glutamine_MTase"/>
</dbReference>
<dbReference type="InterPro" id="IPR040758">
    <property type="entry name" value="PrmC_N"/>
</dbReference>
<name>A0ABT7VNV7_9LACO</name>
<proteinExistence type="inferred from homology"/>
<dbReference type="InterPro" id="IPR002052">
    <property type="entry name" value="DNA_methylase_N6_adenine_CS"/>
</dbReference>
<feature type="binding site" evidence="5">
    <location>
        <position position="146"/>
    </location>
    <ligand>
        <name>S-adenosyl-L-methionine</name>
        <dbReference type="ChEBI" id="CHEBI:59789"/>
    </ligand>
</feature>
<evidence type="ECO:0000256" key="2">
    <source>
        <dbReference type="ARBA" id="ARBA00022679"/>
    </source>
</evidence>
<dbReference type="InterPro" id="IPR007848">
    <property type="entry name" value="Small_mtfrase_dom"/>
</dbReference>
<dbReference type="NCBIfam" id="TIGR03534">
    <property type="entry name" value="RF_mod_PrmC"/>
    <property type="match status" value="1"/>
</dbReference>
<feature type="domain" description="Methyltransferase small" evidence="6">
    <location>
        <begin position="112"/>
        <end position="199"/>
    </location>
</feature>
<dbReference type="PANTHER" id="PTHR18895">
    <property type="entry name" value="HEMK METHYLTRANSFERASE"/>
    <property type="match status" value="1"/>
</dbReference>
<organism evidence="8 9">
    <name type="scientific">Limosilactobacillus panis</name>
    <dbReference type="NCBI Taxonomy" id="47493"/>
    <lineage>
        <taxon>Bacteria</taxon>
        <taxon>Bacillati</taxon>
        <taxon>Bacillota</taxon>
        <taxon>Bacilli</taxon>
        <taxon>Lactobacillales</taxon>
        <taxon>Lactobacillaceae</taxon>
        <taxon>Limosilactobacillus</taxon>
    </lineage>
</organism>
<dbReference type="PANTHER" id="PTHR18895:SF74">
    <property type="entry name" value="MTRF1L RELEASE FACTOR GLUTAMINE METHYLTRANSFERASE"/>
    <property type="match status" value="1"/>
</dbReference>
<dbReference type="HAMAP" id="MF_02126">
    <property type="entry name" value="RF_methyltr_PrmC"/>
    <property type="match status" value="1"/>
</dbReference>
<dbReference type="Proteomes" id="UP001529423">
    <property type="component" value="Unassembled WGS sequence"/>
</dbReference>
<sequence>MNSSSWTYFAAQHWAKDQLAGSDVDPHAPQFLLEQHHGWDTTHLLVHNRDQMPATEARWFRAAIAQLLDHVPAQYITGKTSFYGREFRVTPDVLIPEPETAELVDWVLSSTDANQPYRVLDLGTGSGVIGITLGLERPHWTVTLSDISPAALDVARENAHRQGLELTLVESDLFNHLADQRYDLIVTNPPYVDRAATAVMDRAVIEHEPALALFADEQGLGFYHRLFDQAGAHLRPGGQLFGETGYDQEESIQMLLKECDHDAHMAVRHDVAGKMRMIHAWDFSGTGGN</sequence>
<dbReference type="Pfam" id="PF05175">
    <property type="entry name" value="MTS"/>
    <property type="match status" value="1"/>
</dbReference>
<dbReference type="Pfam" id="PF17827">
    <property type="entry name" value="PrmC_N"/>
    <property type="match status" value="1"/>
</dbReference>
<evidence type="ECO:0000256" key="5">
    <source>
        <dbReference type="HAMAP-Rule" id="MF_02126"/>
    </source>
</evidence>
<dbReference type="GO" id="GO:0032259">
    <property type="term" value="P:methylation"/>
    <property type="evidence" value="ECO:0007669"/>
    <property type="project" value="UniProtKB-KW"/>
</dbReference>
<evidence type="ECO:0000313" key="9">
    <source>
        <dbReference type="Proteomes" id="UP001529423"/>
    </source>
</evidence>
<comment type="function">
    <text evidence="5">Methylates the class 1 translation termination release factors RF1/PrfA and RF2/PrfB on the glutamine residue of the universally conserved GGQ motif.</text>
</comment>
<feature type="binding site" evidence="5">
    <location>
        <position position="188"/>
    </location>
    <ligand>
        <name>S-adenosyl-L-methionine</name>
        <dbReference type="ChEBI" id="CHEBI:59789"/>
    </ligand>
</feature>
<reference evidence="8 9" key="2">
    <citation type="submission" date="2023-06" db="EMBL/GenBank/DDBJ databases">
        <title>Identification and characterization of horizontal gene transfer across gut microbiota members of farm animals based on homology search.</title>
        <authorList>
            <person name="Schwarzerova J."/>
            <person name="Nykrynova M."/>
            <person name="Jureckova K."/>
            <person name="Cejkova D."/>
            <person name="Rychlik I."/>
        </authorList>
    </citation>
    <scope>NUCLEOTIDE SEQUENCE [LARGE SCALE GENOMIC DNA]</scope>
    <source>
        <strain evidence="8 9">105_WCHN</strain>
    </source>
</reference>
<evidence type="ECO:0000256" key="1">
    <source>
        <dbReference type="ARBA" id="ARBA00022603"/>
    </source>
</evidence>
<dbReference type="CDD" id="cd02440">
    <property type="entry name" value="AdoMet_MTases"/>
    <property type="match status" value="1"/>
</dbReference>
<keyword evidence="2 5" id="KW-0808">Transferase</keyword>
<comment type="catalytic activity">
    <reaction evidence="4 5">
        <text>L-glutaminyl-[peptide chain release factor] + S-adenosyl-L-methionine = N(5)-methyl-L-glutaminyl-[peptide chain release factor] + S-adenosyl-L-homocysteine + H(+)</text>
        <dbReference type="Rhea" id="RHEA:42896"/>
        <dbReference type="Rhea" id="RHEA-COMP:10271"/>
        <dbReference type="Rhea" id="RHEA-COMP:10272"/>
        <dbReference type="ChEBI" id="CHEBI:15378"/>
        <dbReference type="ChEBI" id="CHEBI:30011"/>
        <dbReference type="ChEBI" id="CHEBI:57856"/>
        <dbReference type="ChEBI" id="CHEBI:59789"/>
        <dbReference type="ChEBI" id="CHEBI:61891"/>
        <dbReference type="EC" id="2.1.1.297"/>
    </reaction>
</comment>
<evidence type="ECO:0000256" key="4">
    <source>
        <dbReference type="ARBA" id="ARBA00048391"/>
    </source>
</evidence>
<reference evidence="9" key="1">
    <citation type="submission" date="2023-06" db="EMBL/GenBank/DDBJ databases">
        <title>Identification and characterization of horizontal gene transfer across gut microbiota members of farm animals based on homology search.</title>
        <authorList>
            <person name="Zeman M."/>
            <person name="Kubasova T."/>
            <person name="Jahodarova E."/>
            <person name="Nykrynova M."/>
            <person name="Rychlik I."/>
        </authorList>
    </citation>
    <scope>NUCLEOTIDE SEQUENCE [LARGE SCALE GENOMIC DNA]</scope>
    <source>
        <strain evidence="9">105_WCHN</strain>
    </source>
</reference>
<gene>
    <name evidence="5 8" type="primary">prmC</name>
    <name evidence="8" type="ORF">QUW46_07590</name>
</gene>
<dbReference type="InterPro" id="IPR019874">
    <property type="entry name" value="RF_methyltr_PrmC"/>
</dbReference>
<feature type="binding site" evidence="5">
    <location>
        <begin position="188"/>
        <end position="191"/>
    </location>
    <ligand>
        <name>substrate</name>
    </ligand>
</feature>
<keyword evidence="9" id="KW-1185">Reference proteome</keyword>
<feature type="binding site" evidence="5">
    <location>
        <begin position="123"/>
        <end position="127"/>
    </location>
    <ligand>
        <name>S-adenosyl-L-methionine</name>
        <dbReference type="ChEBI" id="CHEBI:59789"/>
    </ligand>
</feature>
<keyword evidence="3 5" id="KW-0949">S-adenosyl-L-methionine</keyword>
<dbReference type="NCBIfam" id="TIGR00536">
    <property type="entry name" value="hemK_fam"/>
    <property type="match status" value="1"/>
</dbReference>
<dbReference type="PROSITE" id="PS00092">
    <property type="entry name" value="N6_MTASE"/>
    <property type="match status" value="1"/>
</dbReference>
<evidence type="ECO:0000259" key="6">
    <source>
        <dbReference type="Pfam" id="PF05175"/>
    </source>
</evidence>
<evidence type="ECO:0000256" key="3">
    <source>
        <dbReference type="ARBA" id="ARBA00022691"/>
    </source>
</evidence>
<keyword evidence="1 5" id="KW-0489">Methyltransferase</keyword>
<protein>
    <recommendedName>
        <fullName evidence="5">Release factor glutamine methyltransferase</fullName>
        <shortName evidence="5">RF MTase</shortName>
        <ecNumber evidence="5">2.1.1.297</ecNumber>
    </recommendedName>
    <alternativeName>
        <fullName evidence="5">N5-glutamine methyltransferase PrmC</fullName>
    </alternativeName>
    <alternativeName>
        <fullName evidence="5">Protein-(glutamine-N5) MTase PrmC</fullName>
    </alternativeName>
    <alternativeName>
        <fullName evidence="5">Protein-glutamine N-methyltransferase PrmC</fullName>
    </alternativeName>
</protein>
<comment type="caution">
    <text evidence="8">The sequence shown here is derived from an EMBL/GenBank/DDBJ whole genome shotgun (WGS) entry which is preliminary data.</text>
</comment>
<dbReference type="InterPro" id="IPR004556">
    <property type="entry name" value="HemK-like"/>
</dbReference>
<comment type="similarity">
    <text evidence="5">Belongs to the protein N5-glutamine methyltransferase family. PrmC subfamily.</text>
</comment>
<dbReference type="EMBL" id="JAUDEO010000047">
    <property type="protein sequence ID" value="MDM8334430.1"/>
    <property type="molecule type" value="Genomic_DNA"/>
</dbReference>